<name>A0A813NJH7_9BILA</name>
<dbReference type="GO" id="GO:0005509">
    <property type="term" value="F:calcium ion binding"/>
    <property type="evidence" value="ECO:0007669"/>
    <property type="project" value="InterPro"/>
</dbReference>
<dbReference type="EMBL" id="CAJOBC010000016">
    <property type="protein sequence ID" value="CAF3518910.1"/>
    <property type="molecule type" value="Genomic_DNA"/>
</dbReference>
<dbReference type="EMBL" id="CAJNOQ010000016">
    <property type="protein sequence ID" value="CAF0740645.1"/>
    <property type="molecule type" value="Genomic_DNA"/>
</dbReference>
<feature type="domain" description="EF-hand" evidence="3">
    <location>
        <begin position="122"/>
        <end position="157"/>
    </location>
</feature>
<keyword evidence="6" id="KW-1185">Reference proteome</keyword>
<feature type="domain" description="EF-hand" evidence="3">
    <location>
        <begin position="86"/>
        <end position="121"/>
    </location>
</feature>
<dbReference type="OrthoDB" id="26525at2759"/>
<evidence type="ECO:0000313" key="6">
    <source>
        <dbReference type="Proteomes" id="UP000663829"/>
    </source>
</evidence>
<dbReference type="InterPro" id="IPR050230">
    <property type="entry name" value="CALM/Myosin/TropC-like"/>
</dbReference>
<dbReference type="PANTHER" id="PTHR23048:SF0">
    <property type="entry name" value="CALMODULIN LIKE 3"/>
    <property type="match status" value="1"/>
</dbReference>
<evidence type="ECO:0000256" key="2">
    <source>
        <dbReference type="ARBA" id="ARBA00022837"/>
    </source>
</evidence>
<keyword evidence="2" id="KW-0106">Calcium</keyword>
<protein>
    <recommendedName>
        <fullName evidence="3">EF-hand domain-containing protein</fullName>
    </recommendedName>
</protein>
<dbReference type="GO" id="GO:0016460">
    <property type="term" value="C:myosin II complex"/>
    <property type="evidence" value="ECO:0007669"/>
    <property type="project" value="TreeGrafter"/>
</dbReference>
<dbReference type="PANTHER" id="PTHR23048">
    <property type="entry name" value="MYOSIN LIGHT CHAIN 1, 3"/>
    <property type="match status" value="1"/>
</dbReference>
<dbReference type="Proteomes" id="UP000663829">
    <property type="component" value="Unassembled WGS sequence"/>
</dbReference>
<dbReference type="Gene3D" id="1.10.238.10">
    <property type="entry name" value="EF-hand"/>
    <property type="match status" value="2"/>
</dbReference>
<dbReference type="InterPro" id="IPR018247">
    <property type="entry name" value="EF_Hand_1_Ca_BS"/>
</dbReference>
<comment type="caution">
    <text evidence="4">The sequence shown here is derived from an EMBL/GenBank/DDBJ whole genome shotgun (WGS) entry which is preliminary data.</text>
</comment>
<dbReference type="InterPro" id="IPR002048">
    <property type="entry name" value="EF_hand_dom"/>
</dbReference>
<dbReference type="PROSITE" id="PS50222">
    <property type="entry name" value="EF_HAND_2"/>
    <property type="match status" value="4"/>
</dbReference>
<evidence type="ECO:0000313" key="4">
    <source>
        <dbReference type="EMBL" id="CAF0740645.1"/>
    </source>
</evidence>
<dbReference type="FunFam" id="1.10.238.10:FF:000001">
    <property type="entry name" value="Calmodulin 1"/>
    <property type="match status" value="1"/>
</dbReference>
<evidence type="ECO:0000313" key="5">
    <source>
        <dbReference type="EMBL" id="CAF3518910.1"/>
    </source>
</evidence>
<organism evidence="4 6">
    <name type="scientific">Didymodactylos carnosus</name>
    <dbReference type="NCBI Taxonomy" id="1234261"/>
    <lineage>
        <taxon>Eukaryota</taxon>
        <taxon>Metazoa</taxon>
        <taxon>Spiralia</taxon>
        <taxon>Gnathifera</taxon>
        <taxon>Rotifera</taxon>
        <taxon>Eurotatoria</taxon>
        <taxon>Bdelloidea</taxon>
        <taxon>Philodinida</taxon>
        <taxon>Philodinidae</taxon>
        <taxon>Didymodactylos</taxon>
    </lineage>
</organism>
<dbReference type="Pfam" id="PF13499">
    <property type="entry name" value="EF-hand_7"/>
    <property type="match status" value="2"/>
</dbReference>
<dbReference type="Proteomes" id="UP000681722">
    <property type="component" value="Unassembled WGS sequence"/>
</dbReference>
<dbReference type="AlphaFoldDB" id="A0A813NJH7"/>
<evidence type="ECO:0000259" key="3">
    <source>
        <dbReference type="PROSITE" id="PS50222"/>
    </source>
</evidence>
<dbReference type="SUPFAM" id="SSF47473">
    <property type="entry name" value="EF-hand"/>
    <property type="match status" value="1"/>
</dbReference>
<feature type="domain" description="EF-hand" evidence="3">
    <location>
        <begin position="13"/>
        <end position="48"/>
    </location>
</feature>
<evidence type="ECO:0000256" key="1">
    <source>
        <dbReference type="ARBA" id="ARBA00022737"/>
    </source>
</evidence>
<dbReference type="PROSITE" id="PS00018">
    <property type="entry name" value="EF_HAND_1"/>
    <property type="match status" value="4"/>
</dbReference>
<feature type="domain" description="EF-hand" evidence="3">
    <location>
        <begin position="49"/>
        <end position="84"/>
    </location>
</feature>
<gene>
    <name evidence="4" type="ORF">GPM918_LOCUS245</name>
    <name evidence="5" type="ORF">SRO942_LOCUS246</name>
</gene>
<reference evidence="4" key="1">
    <citation type="submission" date="2021-02" db="EMBL/GenBank/DDBJ databases">
        <authorList>
            <person name="Nowell W R."/>
        </authorList>
    </citation>
    <scope>NUCLEOTIDE SEQUENCE</scope>
</reference>
<dbReference type="InterPro" id="IPR011992">
    <property type="entry name" value="EF-hand-dom_pair"/>
</dbReference>
<proteinExistence type="predicted"/>
<dbReference type="CDD" id="cd00051">
    <property type="entry name" value="EFh"/>
    <property type="match status" value="1"/>
</dbReference>
<keyword evidence="1" id="KW-0677">Repeat</keyword>
<accession>A0A813NJH7</accession>
<sequence>MPTNKKIRKLTQNQVAELRQAFNLFDTDGSGAISIKEFKQALWALDIQANDQEVQHMFKAIDADKNGEIEFEEFVEIVADSYFRKFTRAEILEAFKRFDHDHDGYISANELQNILSRLGRNFSSDEIRRMIAQVDRDGNGKISIDEFAALVEKESNLIPIFGFEQKPGANPVIRKFIYLGCFHLVLKNLPFIQNTSQ</sequence>
<dbReference type="SMART" id="SM00054">
    <property type="entry name" value="EFh"/>
    <property type="match status" value="4"/>
</dbReference>